<evidence type="ECO:0000313" key="6">
    <source>
        <dbReference type="EMBL" id="CAK0889408.1"/>
    </source>
</evidence>
<dbReference type="InterPro" id="IPR008271">
    <property type="entry name" value="Ser/Thr_kinase_AS"/>
</dbReference>
<evidence type="ECO:0000256" key="4">
    <source>
        <dbReference type="RuleBase" id="RU000304"/>
    </source>
</evidence>
<dbReference type="InterPro" id="IPR051681">
    <property type="entry name" value="Ser/Thr_Kinases-Pseudokinases"/>
</dbReference>
<comment type="caution">
    <text evidence="6">The sequence shown here is derived from an EMBL/GenBank/DDBJ whole genome shotgun (WGS) entry which is preliminary data.</text>
</comment>
<comment type="similarity">
    <text evidence="4">Belongs to the protein kinase superfamily.</text>
</comment>
<dbReference type="EMBL" id="CAUYUJ010019204">
    <property type="protein sequence ID" value="CAK0889408.1"/>
    <property type="molecule type" value="Genomic_DNA"/>
</dbReference>
<dbReference type="Pfam" id="PF00069">
    <property type="entry name" value="Pkinase"/>
    <property type="match status" value="1"/>
</dbReference>
<reference evidence="6" key="1">
    <citation type="submission" date="2023-10" db="EMBL/GenBank/DDBJ databases">
        <authorList>
            <person name="Chen Y."/>
            <person name="Shah S."/>
            <person name="Dougan E. K."/>
            <person name="Thang M."/>
            <person name="Chan C."/>
        </authorList>
    </citation>
    <scope>NUCLEOTIDE SEQUENCE [LARGE SCALE GENOMIC DNA]</scope>
</reference>
<dbReference type="Proteomes" id="UP001189429">
    <property type="component" value="Unassembled WGS sequence"/>
</dbReference>
<dbReference type="PIRSF" id="PIRSF000654">
    <property type="entry name" value="Integrin-linked_kinase"/>
    <property type="match status" value="1"/>
</dbReference>
<keyword evidence="4" id="KW-0723">Serine/threonine-protein kinase</keyword>
<dbReference type="InterPro" id="IPR017441">
    <property type="entry name" value="Protein_kinase_ATP_BS"/>
</dbReference>
<keyword evidence="4" id="KW-0418">Kinase</keyword>
<feature type="binding site" evidence="3">
    <location>
        <position position="81"/>
    </location>
    <ligand>
        <name>ATP</name>
        <dbReference type="ChEBI" id="CHEBI:30616"/>
    </ligand>
</feature>
<dbReference type="SUPFAM" id="SSF56112">
    <property type="entry name" value="Protein kinase-like (PK-like)"/>
    <property type="match status" value="1"/>
</dbReference>
<keyword evidence="2 3" id="KW-0067">ATP-binding</keyword>
<keyword evidence="7" id="KW-1185">Reference proteome</keyword>
<sequence length="323" mass="35477">MAERRLQVGMLASLNDLLLPANVGPKPPRAGPVDHEPPPGQAAADAEGVGYKEIIFEQPIGAGSFGAVWRGSCRGDVVAIKACRVGDAKEGAMLLREIRYLQKLRHPRLVSFLGFCNRPPHIYLLMEFMSGGSLHALLFGPSAKRTRLPFAKKSRMSLQVAEGLAYLHLLSVVHRDLKTMNIVLDAEHNCKICDFGLTVTLEKTHLTVRHVQGSPRYMAPEQFESTAKITEKVDIWQMGCVMLELFCSCVPFKGATGMQQIATDLLVKRRAPGCPAEADPRARVLVQSCLRIDARHRPWADTLVEALACVLAGCEDADHTQHA</sequence>
<dbReference type="InterPro" id="IPR000719">
    <property type="entry name" value="Prot_kinase_dom"/>
</dbReference>
<dbReference type="SMART" id="SM00220">
    <property type="entry name" value="S_TKc"/>
    <property type="match status" value="1"/>
</dbReference>
<name>A0ABN9WVM9_9DINO</name>
<evidence type="ECO:0000313" key="7">
    <source>
        <dbReference type="Proteomes" id="UP001189429"/>
    </source>
</evidence>
<evidence type="ECO:0000256" key="1">
    <source>
        <dbReference type="ARBA" id="ARBA00022741"/>
    </source>
</evidence>
<dbReference type="PROSITE" id="PS00107">
    <property type="entry name" value="PROTEIN_KINASE_ATP"/>
    <property type="match status" value="1"/>
</dbReference>
<dbReference type="PANTHER" id="PTHR44329">
    <property type="entry name" value="SERINE/THREONINE-PROTEIN KINASE TNNI3K-RELATED"/>
    <property type="match status" value="1"/>
</dbReference>
<dbReference type="PROSITE" id="PS50011">
    <property type="entry name" value="PROTEIN_KINASE_DOM"/>
    <property type="match status" value="1"/>
</dbReference>
<organism evidence="6 7">
    <name type="scientific">Prorocentrum cordatum</name>
    <dbReference type="NCBI Taxonomy" id="2364126"/>
    <lineage>
        <taxon>Eukaryota</taxon>
        <taxon>Sar</taxon>
        <taxon>Alveolata</taxon>
        <taxon>Dinophyceae</taxon>
        <taxon>Prorocentrales</taxon>
        <taxon>Prorocentraceae</taxon>
        <taxon>Prorocentrum</taxon>
    </lineage>
</organism>
<gene>
    <name evidence="6" type="ORF">PCOR1329_LOCUS69934</name>
</gene>
<keyword evidence="1 3" id="KW-0547">Nucleotide-binding</keyword>
<dbReference type="PROSITE" id="PS00108">
    <property type="entry name" value="PROTEIN_KINASE_ST"/>
    <property type="match status" value="1"/>
</dbReference>
<evidence type="ECO:0000256" key="2">
    <source>
        <dbReference type="ARBA" id="ARBA00022840"/>
    </source>
</evidence>
<protein>
    <recommendedName>
        <fullName evidence="5">Protein kinase domain-containing protein</fullName>
    </recommendedName>
</protein>
<evidence type="ECO:0000259" key="5">
    <source>
        <dbReference type="PROSITE" id="PS50011"/>
    </source>
</evidence>
<proteinExistence type="inferred from homology"/>
<evidence type="ECO:0000256" key="3">
    <source>
        <dbReference type="PROSITE-ProRule" id="PRU10141"/>
    </source>
</evidence>
<keyword evidence="4" id="KW-0808">Transferase</keyword>
<dbReference type="InterPro" id="IPR011009">
    <property type="entry name" value="Kinase-like_dom_sf"/>
</dbReference>
<dbReference type="Gene3D" id="1.10.510.10">
    <property type="entry name" value="Transferase(Phosphotransferase) domain 1"/>
    <property type="match status" value="1"/>
</dbReference>
<accession>A0ABN9WVM9</accession>
<feature type="domain" description="Protein kinase" evidence="5">
    <location>
        <begin position="54"/>
        <end position="323"/>
    </location>
</feature>
<dbReference type="PANTHER" id="PTHR44329:SF298">
    <property type="entry name" value="MIXED LINEAGE KINASE DOMAIN-LIKE PROTEIN"/>
    <property type="match status" value="1"/>
</dbReference>